<dbReference type="GO" id="GO:0009252">
    <property type="term" value="P:peptidoglycan biosynthetic process"/>
    <property type="evidence" value="ECO:0007669"/>
    <property type="project" value="TreeGrafter"/>
</dbReference>
<evidence type="ECO:0000256" key="4">
    <source>
        <dbReference type="ARBA" id="ARBA00023136"/>
    </source>
</evidence>
<comment type="similarity">
    <text evidence="2">Belongs to the MipA/OmpV family.</text>
</comment>
<organism evidence="7 8">
    <name type="scientific">Vibrio aquimaris</name>
    <dbReference type="NCBI Taxonomy" id="2587862"/>
    <lineage>
        <taxon>Bacteria</taxon>
        <taxon>Pseudomonadati</taxon>
        <taxon>Pseudomonadota</taxon>
        <taxon>Gammaproteobacteria</taxon>
        <taxon>Vibrionales</taxon>
        <taxon>Vibrionaceae</taxon>
        <taxon>Vibrio</taxon>
    </lineage>
</organism>
<keyword evidence="5" id="KW-0998">Cell outer membrane</keyword>
<dbReference type="GO" id="GO:0009279">
    <property type="term" value="C:cell outer membrane"/>
    <property type="evidence" value="ECO:0007669"/>
    <property type="project" value="UniProtKB-SubCell"/>
</dbReference>
<dbReference type="InterPro" id="IPR054915">
    <property type="entry name" value="OmpV"/>
</dbReference>
<dbReference type="NCBIfam" id="NF045789">
    <property type="entry name" value="OmpVVibrio"/>
    <property type="match status" value="1"/>
</dbReference>
<protein>
    <submittedName>
        <fullName evidence="7">Outer membrane protein OmpV</fullName>
    </submittedName>
</protein>
<comment type="subcellular location">
    <subcellularLocation>
        <location evidence="1">Cell outer membrane</location>
    </subcellularLocation>
</comment>
<evidence type="ECO:0000256" key="6">
    <source>
        <dbReference type="SAM" id="SignalP"/>
    </source>
</evidence>
<evidence type="ECO:0000256" key="2">
    <source>
        <dbReference type="ARBA" id="ARBA00005722"/>
    </source>
</evidence>
<evidence type="ECO:0000256" key="3">
    <source>
        <dbReference type="ARBA" id="ARBA00022729"/>
    </source>
</evidence>
<keyword evidence="8" id="KW-1185">Reference proteome</keyword>
<feature type="chain" id="PRO_5024824563" evidence="6">
    <location>
        <begin position="21"/>
        <end position="258"/>
    </location>
</feature>
<dbReference type="Pfam" id="PF06629">
    <property type="entry name" value="MipA"/>
    <property type="match status" value="1"/>
</dbReference>
<evidence type="ECO:0000256" key="1">
    <source>
        <dbReference type="ARBA" id="ARBA00004442"/>
    </source>
</evidence>
<evidence type="ECO:0000256" key="5">
    <source>
        <dbReference type="ARBA" id="ARBA00023237"/>
    </source>
</evidence>
<evidence type="ECO:0000313" key="7">
    <source>
        <dbReference type="EMBL" id="QFT26339.1"/>
    </source>
</evidence>
<gene>
    <name evidence="7" type="primary">ompV</name>
    <name evidence="7" type="ORF">FIV01_07855</name>
</gene>
<keyword evidence="4" id="KW-0472">Membrane</keyword>
<dbReference type="AlphaFoldDB" id="A0A5P9CJ19"/>
<dbReference type="Proteomes" id="UP000326936">
    <property type="component" value="Chromosome"/>
</dbReference>
<reference evidence="7 8" key="1">
    <citation type="submission" date="2019-10" db="EMBL/GenBank/DDBJ databases">
        <title>Complete genome sequence of Vibrio sp. strain THAF100, isolated from non-filtered water from the water column of tank 6 of a marine aquarium containing stony-coral fragments. Water maintained at 26 degree C.</title>
        <authorList>
            <person name="Ruckert C."/>
            <person name="Franco A."/>
            <person name="Kalinowski J."/>
            <person name="Glaeser S."/>
        </authorList>
    </citation>
    <scope>NUCLEOTIDE SEQUENCE [LARGE SCALE GENOMIC DNA]</scope>
    <source>
        <strain evidence="7 8">THAF100</strain>
    </source>
</reference>
<keyword evidence="3 6" id="KW-0732">Signal</keyword>
<dbReference type="InterPro" id="IPR010583">
    <property type="entry name" value="MipA"/>
</dbReference>
<sequence length="258" mass="28608" precursor="true">MMKKLTLIIAAMTMANAAYASDAYIRNGNIYNKENSWVAELGAGGMTDLYKGQKHNVAPLANFGYQGEDLNVTLQSINYRFFGKTGDVVNLSGYLGTSGLMYDKDTSDFLKGMDKRHLSLDLGINADFHLSQGTISTYYQHDVVDTYDGYLTGVKYFLPLTIGKADFVPFAGVSYQSKEYVDYYFGVQDKEATQKRKAYTGKGDVSYDVGYKVILPISDNWQLTQTTTYTCLGDEIADSPIVDSANQWLVGATVSYSF</sequence>
<feature type="signal peptide" evidence="6">
    <location>
        <begin position="1"/>
        <end position="20"/>
    </location>
</feature>
<dbReference type="KEGG" id="vaq:FIV01_07855"/>
<accession>A0A5P9CJ19</accession>
<dbReference type="PANTHER" id="PTHR38776">
    <property type="entry name" value="MLTA-INTERACTING PROTEIN-RELATED"/>
    <property type="match status" value="1"/>
</dbReference>
<dbReference type="PANTHER" id="PTHR38776:SF1">
    <property type="entry name" value="MLTA-INTERACTING PROTEIN-RELATED"/>
    <property type="match status" value="1"/>
</dbReference>
<dbReference type="EMBL" id="CP045350">
    <property type="protein sequence ID" value="QFT26339.1"/>
    <property type="molecule type" value="Genomic_DNA"/>
</dbReference>
<evidence type="ECO:0000313" key="8">
    <source>
        <dbReference type="Proteomes" id="UP000326936"/>
    </source>
</evidence>
<proteinExistence type="inferred from homology"/>
<name>A0A5P9CJ19_9VIBR</name>